<reference evidence="1" key="1">
    <citation type="submission" date="2023-03" db="EMBL/GenBank/DDBJ databases">
        <title>Massive genome expansion in bonnet fungi (Mycena s.s.) driven by repeated elements and novel gene families across ecological guilds.</title>
        <authorList>
            <consortium name="Lawrence Berkeley National Laboratory"/>
            <person name="Harder C.B."/>
            <person name="Miyauchi S."/>
            <person name="Viragh M."/>
            <person name="Kuo A."/>
            <person name="Thoen E."/>
            <person name="Andreopoulos B."/>
            <person name="Lu D."/>
            <person name="Skrede I."/>
            <person name="Drula E."/>
            <person name="Henrissat B."/>
            <person name="Morin E."/>
            <person name="Kohler A."/>
            <person name="Barry K."/>
            <person name="LaButti K."/>
            <person name="Morin E."/>
            <person name="Salamov A."/>
            <person name="Lipzen A."/>
            <person name="Mereny Z."/>
            <person name="Hegedus B."/>
            <person name="Baldrian P."/>
            <person name="Stursova M."/>
            <person name="Weitz H."/>
            <person name="Taylor A."/>
            <person name="Grigoriev I.V."/>
            <person name="Nagy L.G."/>
            <person name="Martin F."/>
            <person name="Kauserud H."/>
        </authorList>
    </citation>
    <scope>NUCLEOTIDE SEQUENCE</scope>
    <source>
        <strain evidence="1">CBHHK173m</strain>
    </source>
</reference>
<comment type="caution">
    <text evidence="1">The sequence shown here is derived from an EMBL/GenBank/DDBJ whole genome shotgun (WGS) entry which is preliminary data.</text>
</comment>
<sequence>MSMQVTPERAIFSGYSMSYEYFQELVVALRPDFALFLQRRPLGLPYLNYICQYDNWRDRLSKEDSKKVPLLKMVLNGPDPGSNDEEARKNLRLFFPTRWVPADDGTPKEDYPAMAQEMDVDRSRRAELIAFIRERHGFSVDETRLQFGSIEYMHPYHDPLVRFEFVI</sequence>
<dbReference type="Proteomes" id="UP001222325">
    <property type="component" value="Unassembled WGS sequence"/>
</dbReference>
<keyword evidence="2" id="KW-1185">Reference proteome</keyword>
<protein>
    <submittedName>
        <fullName evidence="1">Uncharacterized protein</fullName>
    </submittedName>
</protein>
<proteinExistence type="predicted"/>
<organism evidence="1 2">
    <name type="scientific">Mycena belliarum</name>
    <dbReference type="NCBI Taxonomy" id="1033014"/>
    <lineage>
        <taxon>Eukaryota</taxon>
        <taxon>Fungi</taxon>
        <taxon>Dikarya</taxon>
        <taxon>Basidiomycota</taxon>
        <taxon>Agaricomycotina</taxon>
        <taxon>Agaricomycetes</taxon>
        <taxon>Agaricomycetidae</taxon>
        <taxon>Agaricales</taxon>
        <taxon>Marasmiineae</taxon>
        <taxon>Mycenaceae</taxon>
        <taxon>Mycena</taxon>
    </lineage>
</organism>
<evidence type="ECO:0000313" key="1">
    <source>
        <dbReference type="EMBL" id="KAJ7094709.1"/>
    </source>
</evidence>
<accession>A0AAD6U9M6</accession>
<evidence type="ECO:0000313" key="2">
    <source>
        <dbReference type="Proteomes" id="UP001222325"/>
    </source>
</evidence>
<dbReference type="AlphaFoldDB" id="A0AAD6U9M6"/>
<gene>
    <name evidence="1" type="ORF">B0H15DRAFT_135995</name>
</gene>
<dbReference type="EMBL" id="JARJCN010000014">
    <property type="protein sequence ID" value="KAJ7094709.1"/>
    <property type="molecule type" value="Genomic_DNA"/>
</dbReference>
<name>A0AAD6U9M6_9AGAR</name>